<dbReference type="RefSeq" id="WP_076488789.1">
    <property type="nucleotide sequence ID" value="NZ_FTMS01000009.1"/>
</dbReference>
<dbReference type="PANTHER" id="PTHR33371:SF4">
    <property type="entry name" value="INTERMEMBRANE PHOSPHOLIPID TRANSPORT SYSTEM BINDING PROTEIN MLAD"/>
    <property type="match status" value="1"/>
</dbReference>
<dbReference type="AlphaFoldDB" id="A0A1N6T1E0"/>
<keyword evidence="3" id="KW-1185">Reference proteome</keyword>
<organism evidence="2 3">
    <name type="scientific">Alkalispirochaeta americana</name>
    <dbReference type="NCBI Taxonomy" id="159291"/>
    <lineage>
        <taxon>Bacteria</taxon>
        <taxon>Pseudomonadati</taxon>
        <taxon>Spirochaetota</taxon>
        <taxon>Spirochaetia</taxon>
        <taxon>Spirochaetales</taxon>
        <taxon>Spirochaetaceae</taxon>
        <taxon>Alkalispirochaeta</taxon>
    </lineage>
</organism>
<dbReference type="EMBL" id="FTMS01000009">
    <property type="protein sequence ID" value="SIQ47037.1"/>
    <property type="molecule type" value="Genomic_DNA"/>
</dbReference>
<gene>
    <name evidence="2" type="ORF">SAMN05920897_10976</name>
</gene>
<evidence type="ECO:0000313" key="3">
    <source>
        <dbReference type="Proteomes" id="UP000186400"/>
    </source>
</evidence>
<reference evidence="2 3" key="1">
    <citation type="submission" date="2017-01" db="EMBL/GenBank/DDBJ databases">
        <authorList>
            <person name="Mah S.A."/>
            <person name="Swanson W.J."/>
            <person name="Moy G.W."/>
            <person name="Vacquier V.D."/>
        </authorList>
    </citation>
    <scope>NUCLEOTIDE SEQUENCE [LARGE SCALE GENOMIC DNA]</scope>
    <source>
        <strain evidence="2 3">ASpG1</strain>
    </source>
</reference>
<accession>A0A1N6T1E0</accession>
<sequence>MSRYLSIGLFVTLIATATVFYVLRTSSTIGLGETYTVYAYVDDASGLLVDSVVRLAGVDVGRLASIELDGNQARLALRIRRGVQLYEDAVVSKATESILGTATVSINAGSGQGALLQDGHQVQHVRQMANVADAVESANQLATSATRLVDEFHTFLQDGETVDALNDIVAVARETAFSVSMLLQENLTIARDTLLTIQSMTGRVDAGADDKLAMVQQILESTAQLTARLDRMVGENESGIVRSIEEVEANLVALRDVIASVQGSADNVSHITGVVRDGEGNLGQLIHDDELYTRAVRITEKAEEFLDATVGMGVQVDFRSELLMDQVETKDRFDLRLVPRTGDRYYTFGLINTPVPVTTEKTVERDVTGTGGTSPEQTVTRTVKQEDEMKFNLQMARVWGPLTIRAGVMESTPGIGIDISPVKRVMLSGEAFDFGADDGIYLRAFGQFYPFYDPESNNPLQWLYFTGGVDDAMDVYHRDFFLGAGVRFTDHDLRGLVGFIPVQ</sequence>
<dbReference type="Pfam" id="PF02470">
    <property type="entry name" value="MlaD"/>
    <property type="match status" value="1"/>
</dbReference>
<feature type="domain" description="Mce/MlaD" evidence="1">
    <location>
        <begin position="34"/>
        <end position="109"/>
    </location>
</feature>
<dbReference type="InterPro" id="IPR003399">
    <property type="entry name" value="Mce/MlaD"/>
</dbReference>
<dbReference type="PANTHER" id="PTHR33371">
    <property type="entry name" value="INTERMEMBRANE PHOSPHOLIPID TRANSPORT SYSTEM BINDING PROTEIN MLAD-RELATED"/>
    <property type="match status" value="1"/>
</dbReference>
<dbReference type="OrthoDB" id="9788420at2"/>
<evidence type="ECO:0000259" key="1">
    <source>
        <dbReference type="Pfam" id="PF02470"/>
    </source>
</evidence>
<protein>
    <submittedName>
        <fullName evidence="2">Phospholipid/cholesterol/gamma-HCH transport system substrate-binding protein</fullName>
    </submittedName>
</protein>
<dbReference type="STRING" id="159291.SAMN05920897_10976"/>
<proteinExistence type="predicted"/>
<evidence type="ECO:0000313" key="2">
    <source>
        <dbReference type="EMBL" id="SIQ47037.1"/>
    </source>
</evidence>
<dbReference type="InterPro" id="IPR052336">
    <property type="entry name" value="MlaD_Phospholipid_Transporter"/>
</dbReference>
<dbReference type="Proteomes" id="UP000186400">
    <property type="component" value="Unassembled WGS sequence"/>
</dbReference>
<name>A0A1N6T1E0_9SPIO</name>